<accession>A0ABP9BGL2</accession>
<proteinExistence type="predicted"/>
<dbReference type="Proteomes" id="UP001501411">
    <property type="component" value="Unassembled WGS sequence"/>
</dbReference>
<dbReference type="RefSeq" id="WP_345232097.1">
    <property type="nucleotide sequence ID" value="NZ_BAABIQ010000036.1"/>
</dbReference>
<dbReference type="EMBL" id="BAABIQ010000036">
    <property type="protein sequence ID" value="GAA4795328.1"/>
    <property type="molecule type" value="Genomic_DNA"/>
</dbReference>
<keyword evidence="2" id="KW-1185">Reference proteome</keyword>
<evidence type="ECO:0000313" key="1">
    <source>
        <dbReference type="EMBL" id="GAA4795328.1"/>
    </source>
</evidence>
<reference evidence="2" key="1">
    <citation type="journal article" date="2019" name="Int. J. Syst. Evol. Microbiol.">
        <title>The Global Catalogue of Microorganisms (GCM) 10K type strain sequencing project: providing services to taxonomists for standard genome sequencing and annotation.</title>
        <authorList>
            <consortium name="The Broad Institute Genomics Platform"/>
            <consortium name="The Broad Institute Genome Sequencing Center for Infectious Disease"/>
            <person name="Wu L."/>
            <person name="Ma J."/>
        </authorList>
    </citation>
    <scope>NUCLEOTIDE SEQUENCE [LARGE SCALE GENOMIC DNA]</scope>
    <source>
        <strain evidence="2">JCM 18200</strain>
    </source>
</reference>
<evidence type="ECO:0000313" key="2">
    <source>
        <dbReference type="Proteomes" id="UP001501411"/>
    </source>
</evidence>
<sequence>MTERKIRKVTNVFPNEEKSVFELKNDDIGKIFCYRNEYGESKMCKLLSYDNFYQKAIVGKTVPTRYSRTFDIPLEKLPKITVRYSDLNYAIVT</sequence>
<protein>
    <submittedName>
        <fullName evidence="1">Uncharacterized protein</fullName>
    </submittedName>
</protein>
<name>A0ABP9BGL2_9SPHI</name>
<organism evidence="1 2">
    <name type="scientific">Olivibacter ginsenosidimutans</name>
    <dbReference type="NCBI Taxonomy" id="1176537"/>
    <lineage>
        <taxon>Bacteria</taxon>
        <taxon>Pseudomonadati</taxon>
        <taxon>Bacteroidota</taxon>
        <taxon>Sphingobacteriia</taxon>
        <taxon>Sphingobacteriales</taxon>
        <taxon>Sphingobacteriaceae</taxon>
        <taxon>Olivibacter</taxon>
    </lineage>
</organism>
<comment type="caution">
    <text evidence="1">The sequence shown here is derived from an EMBL/GenBank/DDBJ whole genome shotgun (WGS) entry which is preliminary data.</text>
</comment>
<gene>
    <name evidence="1" type="ORF">GCM10023231_24680</name>
</gene>